<dbReference type="Proteomes" id="UP000093080">
    <property type="component" value="Unassembled WGS sequence"/>
</dbReference>
<organism evidence="7 8">
    <name type="scientific">Dissulfuribacter thermophilus</name>
    <dbReference type="NCBI Taxonomy" id="1156395"/>
    <lineage>
        <taxon>Bacteria</taxon>
        <taxon>Pseudomonadati</taxon>
        <taxon>Thermodesulfobacteriota</taxon>
        <taxon>Dissulfuribacteria</taxon>
        <taxon>Dissulfuribacterales</taxon>
        <taxon>Dissulfuribacteraceae</taxon>
        <taxon>Dissulfuribacter</taxon>
    </lineage>
</organism>
<reference evidence="7 8" key="1">
    <citation type="submission" date="2016-06" db="EMBL/GenBank/DDBJ databases">
        <title>Respiratory ammonification of nitrate coupled to the oxidation of elemental sulfur in deep-sea autotrophic thermophilic bacteria.</title>
        <authorList>
            <person name="Slobodkina G.B."/>
            <person name="Mardanov A.V."/>
            <person name="Ravin N.V."/>
            <person name="Frolova A.A."/>
            <person name="Viryasiv M.B."/>
            <person name="Chernyh N.A."/>
            <person name="Bonch-Osmolovskaya E.A."/>
            <person name="Slobodkin A.I."/>
        </authorList>
    </citation>
    <scope>NUCLEOTIDE SEQUENCE [LARGE SCALE GENOMIC DNA]</scope>
    <source>
        <strain evidence="7 8">S69</strain>
    </source>
</reference>
<evidence type="ECO:0000313" key="7">
    <source>
        <dbReference type="EMBL" id="OCC16497.1"/>
    </source>
</evidence>
<dbReference type="RefSeq" id="WP_067615709.1">
    <property type="nucleotide sequence ID" value="NZ_MAGO01000001.1"/>
</dbReference>
<dbReference type="AlphaFoldDB" id="A0A1B9F9A2"/>
<evidence type="ECO:0000256" key="1">
    <source>
        <dbReference type="ARBA" id="ARBA00004141"/>
    </source>
</evidence>
<evidence type="ECO:0000313" key="8">
    <source>
        <dbReference type="Proteomes" id="UP000093080"/>
    </source>
</evidence>
<comment type="similarity">
    <text evidence="2">Belongs to the UPF0014 family.</text>
</comment>
<dbReference type="InterPro" id="IPR005226">
    <property type="entry name" value="UPF0014_fam"/>
</dbReference>
<evidence type="ECO:0000256" key="5">
    <source>
        <dbReference type="ARBA" id="ARBA00023136"/>
    </source>
</evidence>
<feature type="transmembrane region" description="Helical" evidence="6">
    <location>
        <begin position="64"/>
        <end position="81"/>
    </location>
</feature>
<keyword evidence="3 6" id="KW-0812">Transmembrane</keyword>
<feature type="transmembrane region" description="Helical" evidence="6">
    <location>
        <begin position="12"/>
        <end position="30"/>
    </location>
</feature>
<protein>
    <submittedName>
        <fullName evidence="7">YbbM seven transmembrane helix protein</fullName>
    </submittedName>
</protein>
<comment type="subcellular location">
    <subcellularLocation>
        <location evidence="1">Membrane</location>
        <topology evidence="1">Multi-pass membrane protein</topology>
    </subcellularLocation>
</comment>
<gene>
    <name evidence="7" type="ORF">DBT_0314</name>
</gene>
<dbReference type="STRING" id="1156395.DBT_0314"/>
<evidence type="ECO:0000256" key="3">
    <source>
        <dbReference type="ARBA" id="ARBA00022692"/>
    </source>
</evidence>
<keyword evidence="8" id="KW-1185">Reference proteome</keyword>
<accession>A0A1B9F9A2</accession>
<proteinExistence type="inferred from homology"/>
<dbReference type="Pfam" id="PF03649">
    <property type="entry name" value="UPF0014"/>
    <property type="match status" value="1"/>
</dbReference>
<dbReference type="GO" id="GO:0005886">
    <property type="term" value="C:plasma membrane"/>
    <property type="evidence" value="ECO:0007669"/>
    <property type="project" value="TreeGrafter"/>
</dbReference>
<comment type="caution">
    <text evidence="7">The sequence shown here is derived from an EMBL/GenBank/DDBJ whole genome shotgun (WGS) entry which is preliminary data.</text>
</comment>
<evidence type="ECO:0000256" key="4">
    <source>
        <dbReference type="ARBA" id="ARBA00022989"/>
    </source>
</evidence>
<feature type="transmembrane region" description="Helical" evidence="6">
    <location>
        <begin position="93"/>
        <end position="114"/>
    </location>
</feature>
<evidence type="ECO:0000256" key="2">
    <source>
        <dbReference type="ARBA" id="ARBA00005268"/>
    </source>
</evidence>
<keyword evidence="5 6" id="KW-0472">Membrane</keyword>
<name>A0A1B9F9A2_9BACT</name>
<evidence type="ECO:0000256" key="6">
    <source>
        <dbReference type="SAM" id="Phobius"/>
    </source>
</evidence>
<sequence>MNTIEIDVYRLSLYYLVLIIPFSIILWLRLPMVKETLLAVVRMTLQLTFVGLYLQVVFKLNNPFINALWLCALILVADLSVLRSCKIGILRCLIPIALAILVGLSLPLLVLLKVTLGLSNPMDARFLIPIGGMILGNCMRASIIGIRDFFSRVKKEEKTFLLALGQGATLFEAVRPFIREAFKASIMPTVATMATIGLVSLPGMMTGVILGGQDPAYAIRYQIAIMIAILSGTALTVVLAIIFSLKVNFTPFGIYRSR</sequence>
<dbReference type="PATRIC" id="fig|1156395.6.peg.318"/>
<feature type="transmembrane region" description="Helical" evidence="6">
    <location>
        <begin position="190"/>
        <end position="211"/>
    </location>
</feature>
<dbReference type="PANTHER" id="PTHR30028:SF0">
    <property type="entry name" value="PROTEIN ALUMINUM SENSITIVE 3"/>
    <property type="match status" value="1"/>
</dbReference>
<dbReference type="EMBL" id="MAGO01000001">
    <property type="protein sequence ID" value="OCC16497.1"/>
    <property type="molecule type" value="Genomic_DNA"/>
</dbReference>
<dbReference type="OrthoDB" id="9791807at2"/>
<keyword evidence="4 6" id="KW-1133">Transmembrane helix</keyword>
<feature type="transmembrane region" description="Helical" evidence="6">
    <location>
        <begin position="126"/>
        <end position="147"/>
    </location>
</feature>
<dbReference type="PANTHER" id="PTHR30028">
    <property type="entry name" value="UPF0014 INNER MEMBRANE PROTEIN YBBM-RELATED"/>
    <property type="match status" value="1"/>
</dbReference>
<feature type="transmembrane region" description="Helical" evidence="6">
    <location>
        <begin position="223"/>
        <end position="245"/>
    </location>
</feature>